<reference evidence="2 3" key="1">
    <citation type="submission" date="2021-02" db="EMBL/GenBank/DDBJ databases">
        <title>Variation within the Batrachochytrium salamandrivorans European outbreak.</title>
        <authorList>
            <person name="Kelly M."/>
            <person name="Pasmans F."/>
            <person name="Shea T.P."/>
            <person name="Munoz J.F."/>
            <person name="Carranza S."/>
            <person name="Cuomo C.A."/>
            <person name="Martel A."/>
        </authorList>
    </citation>
    <scope>NUCLEOTIDE SEQUENCE [LARGE SCALE GENOMIC DNA]</scope>
    <source>
        <strain evidence="2 3">AMFP18/2</strain>
    </source>
</reference>
<proteinExistence type="predicted"/>
<gene>
    <name evidence="2" type="ORF">BASA50_008948</name>
</gene>
<organism evidence="2 3">
    <name type="scientific">Batrachochytrium salamandrivorans</name>
    <dbReference type="NCBI Taxonomy" id="1357716"/>
    <lineage>
        <taxon>Eukaryota</taxon>
        <taxon>Fungi</taxon>
        <taxon>Fungi incertae sedis</taxon>
        <taxon>Chytridiomycota</taxon>
        <taxon>Chytridiomycota incertae sedis</taxon>
        <taxon>Chytridiomycetes</taxon>
        <taxon>Rhizophydiales</taxon>
        <taxon>Rhizophydiales incertae sedis</taxon>
        <taxon>Batrachochytrium</taxon>
    </lineage>
</organism>
<evidence type="ECO:0000313" key="2">
    <source>
        <dbReference type="EMBL" id="KAH6590948.1"/>
    </source>
</evidence>
<accession>A0ABQ8F2W9</accession>
<dbReference type="EMBL" id="JAFCIX010000418">
    <property type="protein sequence ID" value="KAH6590948.1"/>
    <property type="molecule type" value="Genomic_DNA"/>
</dbReference>
<evidence type="ECO:0000256" key="1">
    <source>
        <dbReference type="SAM" id="MobiDB-lite"/>
    </source>
</evidence>
<dbReference type="Proteomes" id="UP001648503">
    <property type="component" value="Unassembled WGS sequence"/>
</dbReference>
<sequence length="446" mass="48065">MRLTASVPSVNMNNVPGLNDIKCVGDKVSASFDTLAETEGWSVEPTLLIIPGRFKCGPKNAAEFALLFTEAWVVNTITNTIVFKTADPKASGVTGKYEILASSAVDSRQDGYVAPPEHVKPRRVYKRDMSESELEHHELVKRIFHFDNSYHLPLNIDMGISKTVQLPIADVGMLTTGCEPCGIHGESVATFRAFGGLFETPGVSFNWEGHVSVFANMLFNLDIKKNIETGEVTLVELPITAINVPGILVVGPNLMLNARADVAILANVNVHANFSASLPHFRAFLSSSEPKIVTGFTPVYDLTTDASLDIDAHVKLALIPKIALSAKVFGAEILRTSLSLDSTADLKVGLHARAGVIVKSVPNKPTAPSTDGGIGVAGCINMSVDAKLVGEIFGIKKDLVTIPRKTIIDKCFSAKKRIPQPTLRRLPTSTGIPSRARQTFTRVSRA</sequence>
<feature type="region of interest" description="Disordered" evidence="1">
    <location>
        <begin position="423"/>
        <end position="446"/>
    </location>
</feature>
<keyword evidence="3" id="KW-1185">Reference proteome</keyword>
<protein>
    <submittedName>
        <fullName evidence="2">Uncharacterized protein</fullName>
    </submittedName>
</protein>
<evidence type="ECO:0000313" key="3">
    <source>
        <dbReference type="Proteomes" id="UP001648503"/>
    </source>
</evidence>
<comment type="caution">
    <text evidence="2">The sequence shown here is derived from an EMBL/GenBank/DDBJ whole genome shotgun (WGS) entry which is preliminary data.</text>
</comment>
<name>A0ABQ8F2W9_9FUNG</name>
<feature type="compositionally biased region" description="Polar residues" evidence="1">
    <location>
        <begin position="427"/>
        <end position="446"/>
    </location>
</feature>